<dbReference type="Pfam" id="PF15125">
    <property type="entry name" value="TMEM238"/>
    <property type="match status" value="1"/>
</dbReference>
<keyword evidence="3" id="KW-1185">Reference proteome</keyword>
<sequence length="92" mass="10590">LVSKGVRCLFFFILALVFDIGGLVIFLLGIFASFTFWEFFVLTGPIIIFLSLIFWIFWYLGNITACLLPKNRQSRLNHVNLGHQLCYSKPLS</sequence>
<organism evidence="2 3">
    <name type="scientific">Paramormyrops kingsleyae</name>
    <dbReference type="NCBI Taxonomy" id="1676925"/>
    <lineage>
        <taxon>Eukaryota</taxon>
        <taxon>Metazoa</taxon>
        <taxon>Chordata</taxon>
        <taxon>Craniata</taxon>
        <taxon>Vertebrata</taxon>
        <taxon>Euteleostomi</taxon>
        <taxon>Actinopterygii</taxon>
        <taxon>Neopterygii</taxon>
        <taxon>Teleostei</taxon>
        <taxon>Osteoglossocephala</taxon>
        <taxon>Osteoglossomorpha</taxon>
        <taxon>Osteoglossiformes</taxon>
        <taxon>Mormyridae</taxon>
        <taxon>Paramormyrops</taxon>
    </lineage>
</organism>
<keyword evidence="1" id="KW-1133">Transmembrane helix</keyword>
<evidence type="ECO:0008006" key="4">
    <source>
        <dbReference type="Google" id="ProtNLM"/>
    </source>
</evidence>
<name>A0A3B3SH56_9TELE</name>
<evidence type="ECO:0000313" key="2">
    <source>
        <dbReference type="Ensembl" id="ENSPKIP00000029610.1"/>
    </source>
</evidence>
<reference evidence="2" key="2">
    <citation type="submission" date="2025-09" db="UniProtKB">
        <authorList>
            <consortium name="Ensembl"/>
        </authorList>
    </citation>
    <scope>IDENTIFICATION</scope>
</reference>
<keyword evidence="1" id="KW-0472">Membrane</keyword>
<keyword evidence="1" id="KW-0812">Transmembrane</keyword>
<dbReference type="STRING" id="1676925.ENSPKIP00000029610"/>
<accession>A0A3B3SH56</accession>
<evidence type="ECO:0000313" key="3">
    <source>
        <dbReference type="Proteomes" id="UP000261540"/>
    </source>
</evidence>
<proteinExistence type="predicted"/>
<feature type="transmembrane region" description="Helical" evidence="1">
    <location>
        <begin position="9"/>
        <end position="34"/>
    </location>
</feature>
<dbReference type="GeneTree" id="ENSGT00940000177272"/>
<dbReference type="PANTHER" id="PTHR28613:SF2">
    <property type="entry name" value="TRANSMEMBRANE PROTEIN 238-LIKE"/>
    <property type="match status" value="1"/>
</dbReference>
<protein>
    <recommendedName>
        <fullName evidence="4">Transmembrane protein 238 like</fullName>
    </recommendedName>
</protein>
<reference evidence="2" key="1">
    <citation type="submission" date="2025-08" db="UniProtKB">
        <authorList>
            <consortium name="Ensembl"/>
        </authorList>
    </citation>
    <scope>IDENTIFICATION</scope>
</reference>
<dbReference type="Proteomes" id="UP000261540">
    <property type="component" value="Unplaced"/>
</dbReference>
<feature type="transmembrane region" description="Helical" evidence="1">
    <location>
        <begin position="46"/>
        <end position="68"/>
    </location>
</feature>
<dbReference type="PANTHER" id="PTHR28613">
    <property type="entry name" value="SI:CH211-232M10.4-RELATED"/>
    <property type="match status" value="1"/>
</dbReference>
<dbReference type="InterPro" id="IPR029365">
    <property type="entry name" value="TMEM238"/>
</dbReference>
<dbReference type="Ensembl" id="ENSPKIT00000010407.1">
    <property type="protein sequence ID" value="ENSPKIP00000029610.1"/>
    <property type="gene ID" value="ENSPKIG00000010787.1"/>
</dbReference>
<evidence type="ECO:0000256" key="1">
    <source>
        <dbReference type="SAM" id="Phobius"/>
    </source>
</evidence>
<dbReference type="AlphaFoldDB" id="A0A3B3SH56"/>